<dbReference type="GeneID" id="95405768"/>
<accession>A0ABS4FEP6</accession>
<dbReference type="Pfam" id="PF00535">
    <property type="entry name" value="Glycos_transf_2"/>
    <property type="match status" value="1"/>
</dbReference>
<dbReference type="RefSeq" id="WP_210095161.1">
    <property type="nucleotide sequence ID" value="NZ_CP139098.1"/>
</dbReference>
<keyword evidence="3" id="KW-1185">Reference proteome</keyword>
<dbReference type="Proteomes" id="UP000706926">
    <property type="component" value="Unassembled WGS sequence"/>
</dbReference>
<protein>
    <recommendedName>
        <fullName evidence="1">Glycosyltransferase 2-like domain-containing protein</fullName>
    </recommendedName>
</protein>
<gene>
    <name evidence="2" type="ORF">J2Z18_003833</name>
</gene>
<dbReference type="CDD" id="cd00761">
    <property type="entry name" value="Glyco_tranf_GTA_type"/>
    <property type="match status" value="1"/>
</dbReference>
<feature type="domain" description="Glycosyltransferase 2-like" evidence="1">
    <location>
        <begin position="70"/>
        <end position="174"/>
    </location>
</feature>
<dbReference type="InterPro" id="IPR001173">
    <property type="entry name" value="Glyco_trans_2-like"/>
</dbReference>
<comment type="caution">
    <text evidence="2">The sequence shown here is derived from an EMBL/GenBank/DDBJ whole genome shotgun (WGS) entry which is preliminary data.</text>
</comment>
<dbReference type="EMBL" id="JAGGKI010000010">
    <property type="protein sequence ID" value="MBP1894727.1"/>
    <property type="molecule type" value="Genomic_DNA"/>
</dbReference>
<organism evidence="2 3">
    <name type="scientific">Paenibacillus lactis</name>
    <dbReference type="NCBI Taxonomy" id="228574"/>
    <lineage>
        <taxon>Bacteria</taxon>
        <taxon>Bacillati</taxon>
        <taxon>Bacillota</taxon>
        <taxon>Bacilli</taxon>
        <taxon>Bacillales</taxon>
        <taxon>Paenibacillaceae</taxon>
        <taxon>Paenibacillus</taxon>
    </lineage>
</organism>
<name>A0ABS4FEP6_9BACL</name>
<dbReference type="InterPro" id="IPR050256">
    <property type="entry name" value="Glycosyltransferase_2"/>
</dbReference>
<dbReference type="Gene3D" id="3.90.550.10">
    <property type="entry name" value="Spore Coat Polysaccharide Biosynthesis Protein SpsA, Chain A"/>
    <property type="match status" value="1"/>
</dbReference>
<reference evidence="2 3" key="1">
    <citation type="submission" date="2021-03" db="EMBL/GenBank/DDBJ databases">
        <title>Genomic Encyclopedia of Type Strains, Phase IV (KMG-IV): sequencing the most valuable type-strain genomes for metagenomic binning, comparative biology and taxonomic classification.</title>
        <authorList>
            <person name="Goeker M."/>
        </authorList>
    </citation>
    <scope>NUCLEOTIDE SEQUENCE [LARGE SCALE GENOMIC DNA]</scope>
    <source>
        <strain evidence="2 3">DSM 15596</strain>
    </source>
</reference>
<dbReference type="SUPFAM" id="SSF53448">
    <property type="entry name" value="Nucleotide-diphospho-sugar transferases"/>
    <property type="match status" value="1"/>
</dbReference>
<dbReference type="PANTHER" id="PTHR48090:SF7">
    <property type="entry name" value="RFBJ PROTEIN"/>
    <property type="match status" value="1"/>
</dbReference>
<evidence type="ECO:0000313" key="3">
    <source>
        <dbReference type="Proteomes" id="UP000706926"/>
    </source>
</evidence>
<evidence type="ECO:0000313" key="2">
    <source>
        <dbReference type="EMBL" id="MBP1894727.1"/>
    </source>
</evidence>
<dbReference type="PANTHER" id="PTHR48090">
    <property type="entry name" value="UNDECAPRENYL-PHOSPHATE 4-DEOXY-4-FORMAMIDO-L-ARABINOSE TRANSFERASE-RELATED"/>
    <property type="match status" value="1"/>
</dbReference>
<proteinExistence type="predicted"/>
<evidence type="ECO:0000259" key="1">
    <source>
        <dbReference type="Pfam" id="PF00535"/>
    </source>
</evidence>
<sequence length="313" mass="33541">MAVTAGRLAGRRGGAAAAAFGQWLASAALPAGQLFRLLPGVAESFRRGFVRSSGSQIPSPLMPPLAGRPSVVVSACNEAGSLPAVLRELKRLPFHEIIVVVNGSQDGSFAAARSFDGVIVVHIAERLGHDVARGIGAKLSTGDFVLFIDGDMPVSAHLLSAFLVAADRGVDVALNDIMPLLPAFDRQDEVTRCKTFLNRMMGRDDLEANSMTAVPHALSRRAIEMIGYDNLAVPPKAQTLAIRAGLRIQAVQTVDVLSVNRRRTLNRGRDNPVARLIIGDHIEALMEAMKSAGTRLQWGQVSRDEFAIRRNGI</sequence>
<dbReference type="InterPro" id="IPR029044">
    <property type="entry name" value="Nucleotide-diphossugar_trans"/>
</dbReference>